<dbReference type="Proteomes" id="UP000238877">
    <property type="component" value="Unassembled WGS sequence"/>
</dbReference>
<reference evidence="3 4" key="1">
    <citation type="submission" date="2018-01" db="EMBL/GenBank/DDBJ databases">
        <title>Draft genome sequences of clinical isolates and type strains of oral Veillonella including Veillonella infantum sp., nov.</title>
        <authorList>
            <person name="Mashima I."/>
            <person name="Liao Y.-C."/>
            <person name="Sabharwal A."/>
            <person name="Haase E.M."/>
            <person name="Nakazawa F."/>
            <person name="Scannapieco F.A."/>
        </authorList>
    </citation>
    <scope>NUCLEOTIDE SEQUENCE [LARGE SCALE GENOMIC DNA]</scope>
    <source>
        <strain evidence="3 4">Y6</strain>
    </source>
</reference>
<proteinExistence type="inferred from homology"/>
<organism evidence="3 4">
    <name type="scientific">Veillonella tobetsuensis</name>
    <dbReference type="NCBI Taxonomy" id="1110546"/>
    <lineage>
        <taxon>Bacteria</taxon>
        <taxon>Bacillati</taxon>
        <taxon>Bacillota</taxon>
        <taxon>Negativicutes</taxon>
        <taxon>Veillonellales</taxon>
        <taxon>Veillonellaceae</taxon>
        <taxon>Veillonella</taxon>
    </lineage>
</organism>
<evidence type="ECO:0000313" key="3">
    <source>
        <dbReference type="EMBL" id="PQL25733.1"/>
    </source>
</evidence>
<protein>
    <submittedName>
        <fullName evidence="3">ABC transporter substrate-binding protein</fullName>
    </submittedName>
</protein>
<dbReference type="EMBL" id="PPDF01000005">
    <property type="protein sequence ID" value="PQL25733.1"/>
    <property type="molecule type" value="Genomic_DNA"/>
</dbReference>
<dbReference type="GO" id="GO:0071281">
    <property type="term" value="P:cellular response to iron ion"/>
    <property type="evidence" value="ECO:0007669"/>
    <property type="project" value="TreeGrafter"/>
</dbReference>
<dbReference type="STRING" id="1110546.GCA_001078375_00177"/>
<gene>
    <name evidence="3" type="ORF">VTHSUH11_01935</name>
</gene>
<accession>A0A2S7ZR31</accession>
<dbReference type="Gene3D" id="3.40.50.1980">
    <property type="entry name" value="Nitrogenase molybdenum iron protein domain"/>
    <property type="match status" value="2"/>
</dbReference>
<evidence type="ECO:0000313" key="4">
    <source>
        <dbReference type="Proteomes" id="UP000238877"/>
    </source>
</evidence>
<dbReference type="PANTHER" id="PTHR30535:SF34">
    <property type="entry name" value="MOLYBDATE-BINDING PROTEIN MOLA"/>
    <property type="match status" value="1"/>
</dbReference>
<evidence type="ECO:0000256" key="1">
    <source>
        <dbReference type="ARBA" id="ARBA00008814"/>
    </source>
</evidence>
<dbReference type="Pfam" id="PF01497">
    <property type="entry name" value="Peripla_BP_2"/>
    <property type="match status" value="1"/>
</dbReference>
<dbReference type="InterPro" id="IPR050902">
    <property type="entry name" value="ABC_Transporter_SBP"/>
</dbReference>
<dbReference type="PROSITE" id="PS51257">
    <property type="entry name" value="PROKAR_LIPOPROTEIN"/>
    <property type="match status" value="1"/>
</dbReference>
<feature type="domain" description="Fe/B12 periplasmic-binding" evidence="2">
    <location>
        <begin position="51"/>
        <end position="303"/>
    </location>
</feature>
<dbReference type="RefSeq" id="WP_105092447.1">
    <property type="nucleotide sequence ID" value="NZ_PPDF01000005.1"/>
</dbReference>
<dbReference type="SUPFAM" id="SSF53807">
    <property type="entry name" value="Helical backbone' metal receptor"/>
    <property type="match status" value="1"/>
</dbReference>
<dbReference type="PROSITE" id="PS50983">
    <property type="entry name" value="FE_B12_PBP"/>
    <property type="match status" value="1"/>
</dbReference>
<dbReference type="PANTHER" id="PTHR30535">
    <property type="entry name" value="VITAMIN B12-BINDING PROTEIN"/>
    <property type="match status" value="1"/>
</dbReference>
<comment type="similarity">
    <text evidence="1">Belongs to the bacterial solute-binding protein 8 family.</text>
</comment>
<name>A0A2S7ZR31_9FIRM</name>
<sequence>MKQRIPIICTIVMMVLLLFGCGPKQMGTTGATHQVTDGTGTVVTVPTEPKRIVPVAASTEDIVLSLVDPSRVAAIGSLPNNVPDASAKVEKHVKASAESMLSVQPDLVLVPNWMSPDAIGEMRNMQIPVYVYKTPTTVKEAKATIHEIAGLLHASDESMIASMDADLKTVEELANKHSGERPLVAFYSQFGLTGGKGSTFDDMCNYLKVNNAAAQIGLGPFDNGTREDLIKSNPDIIFIPSVAYTSDGTTPATAEQLYSDPALQGVKAIVNRRVFLVDSSQVMSYSQFMTRAMVSMAQNIYSM</sequence>
<dbReference type="AlphaFoldDB" id="A0A2S7ZR31"/>
<evidence type="ECO:0000259" key="2">
    <source>
        <dbReference type="PROSITE" id="PS50983"/>
    </source>
</evidence>
<comment type="caution">
    <text evidence="3">The sequence shown here is derived from an EMBL/GenBank/DDBJ whole genome shotgun (WGS) entry which is preliminary data.</text>
</comment>
<dbReference type="InterPro" id="IPR002491">
    <property type="entry name" value="ABC_transptr_periplasmic_BD"/>
</dbReference>